<dbReference type="Pfam" id="PF13602">
    <property type="entry name" value="ADH_zinc_N_2"/>
    <property type="match status" value="1"/>
</dbReference>
<dbReference type="RefSeq" id="WP_132194390.1">
    <property type="nucleotide sequence ID" value="NZ_SLWM01000021.1"/>
</dbReference>
<comment type="caution">
    <text evidence="2">The sequence shown here is derived from an EMBL/GenBank/DDBJ whole genome shotgun (WGS) entry which is preliminary data.</text>
</comment>
<accession>A0ABY2BBL6</accession>
<dbReference type="SUPFAM" id="SSF50129">
    <property type="entry name" value="GroES-like"/>
    <property type="match status" value="1"/>
</dbReference>
<evidence type="ECO:0000313" key="2">
    <source>
        <dbReference type="EMBL" id="TCO14042.1"/>
    </source>
</evidence>
<proteinExistence type="predicted"/>
<dbReference type="Gene3D" id="3.90.180.10">
    <property type="entry name" value="Medium-chain alcohol dehydrogenases, catalytic domain"/>
    <property type="match status" value="1"/>
</dbReference>
<dbReference type="InterPro" id="IPR020843">
    <property type="entry name" value="ER"/>
</dbReference>
<protein>
    <submittedName>
        <fullName evidence="2">NADPH:quinone reductase-like Zn-dependent oxidoreductase</fullName>
    </submittedName>
</protein>
<dbReference type="SUPFAM" id="SSF51735">
    <property type="entry name" value="NAD(P)-binding Rossmann-fold domains"/>
    <property type="match status" value="1"/>
</dbReference>
<dbReference type="InterPro" id="IPR050700">
    <property type="entry name" value="YIM1/Zinc_Alcohol_DH_Fams"/>
</dbReference>
<dbReference type="PROSITE" id="PS01162">
    <property type="entry name" value="QOR_ZETA_CRYSTAL"/>
    <property type="match status" value="1"/>
</dbReference>
<evidence type="ECO:0000259" key="1">
    <source>
        <dbReference type="SMART" id="SM00829"/>
    </source>
</evidence>
<name>A0ABY2BBL6_9ACTN</name>
<reference evidence="2 3" key="1">
    <citation type="journal article" date="2015" name="Stand. Genomic Sci.">
        <title>Genomic Encyclopedia of Bacterial and Archaeal Type Strains, Phase III: the genomes of soil and plant-associated and newly described type strains.</title>
        <authorList>
            <person name="Whitman W.B."/>
            <person name="Woyke T."/>
            <person name="Klenk H.P."/>
            <person name="Zhou Y."/>
            <person name="Lilburn T.G."/>
            <person name="Beck B.J."/>
            <person name="De Vos P."/>
            <person name="Vandamme P."/>
            <person name="Eisen J.A."/>
            <person name="Garrity G."/>
            <person name="Hugenholtz P."/>
            <person name="Kyrpides N.C."/>
        </authorList>
    </citation>
    <scope>NUCLEOTIDE SEQUENCE [LARGE SCALE GENOMIC DNA]</scope>
    <source>
        <strain evidence="2 3">VKM Ac-2538</strain>
    </source>
</reference>
<gene>
    <name evidence="2" type="ORF">EV644_121122</name>
</gene>
<dbReference type="InterPro" id="IPR013154">
    <property type="entry name" value="ADH-like_N"/>
</dbReference>
<dbReference type="Proteomes" id="UP000295818">
    <property type="component" value="Unassembled WGS sequence"/>
</dbReference>
<dbReference type="PANTHER" id="PTHR11695">
    <property type="entry name" value="ALCOHOL DEHYDROGENASE RELATED"/>
    <property type="match status" value="1"/>
</dbReference>
<dbReference type="InterPro" id="IPR002364">
    <property type="entry name" value="Quin_OxRdtase/zeta-crystal_CS"/>
</dbReference>
<dbReference type="Gene3D" id="3.40.50.720">
    <property type="entry name" value="NAD(P)-binding Rossmann-like Domain"/>
    <property type="match status" value="1"/>
</dbReference>
<keyword evidence="3" id="KW-1185">Reference proteome</keyword>
<dbReference type="SMART" id="SM00829">
    <property type="entry name" value="PKS_ER"/>
    <property type="match status" value="1"/>
</dbReference>
<dbReference type="Pfam" id="PF08240">
    <property type="entry name" value="ADH_N"/>
    <property type="match status" value="1"/>
</dbReference>
<dbReference type="InterPro" id="IPR036291">
    <property type="entry name" value="NAD(P)-bd_dom_sf"/>
</dbReference>
<dbReference type="CDD" id="cd08267">
    <property type="entry name" value="MDR1"/>
    <property type="match status" value="1"/>
</dbReference>
<evidence type="ECO:0000313" key="3">
    <source>
        <dbReference type="Proteomes" id="UP000295818"/>
    </source>
</evidence>
<dbReference type="EMBL" id="SLWM01000021">
    <property type="protein sequence ID" value="TCO14042.1"/>
    <property type="molecule type" value="Genomic_DNA"/>
</dbReference>
<organism evidence="2 3">
    <name type="scientific">Kribbella orskensis</name>
    <dbReference type="NCBI Taxonomy" id="2512216"/>
    <lineage>
        <taxon>Bacteria</taxon>
        <taxon>Bacillati</taxon>
        <taxon>Actinomycetota</taxon>
        <taxon>Actinomycetes</taxon>
        <taxon>Propionibacteriales</taxon>
        <taxon>Kribbellaceae</taxon>
        <taxon>Kribbella</taxon>
    </lineage>
</organism>
<dbReference type="InterPro" id="IPR011032">
    <property type="entry name" value="GroES-like_sf"/>
</dbReference>
<sequence length="331" mass="35313">MKAIVQDRYGSPDVLEFGEVEKPVAVSNLVLVRARASSVNAYDWHVMRGDPYLARLMLPAAFGRKGPKARIRGRDFAGRVEAVGPEVTRFSPGDEVYGDLGDANGAFAEYVCAPEDLVELKPINLTFEQAAAIPLAGSTALFGLRDVAKVEAGQRVLVNGASGGVGTFAVQLAKTFGAKVTGVCSTRNVDLVRSLGADHVIDYGKEDFTRNGGPYDVVLDLVANRSLADLRRCLTPSGTLVLSGGGTFTGGSVVGPMRILLQAKLQSRFVRHCLIDFSTPLTLEHLTTLKTLAESSQLTPAIDRSYALADVPAAITYLETHHAQAKVTITI</sequence>
<dbReference type="PANTHER" id="PTHR11695:SF648">
    <property type="entry name" value="ZINC-BINDING OXIDOREDUCTASE"/>
    <property type="match status" value="1"/>
</dbReference>
<feature type="domain" description="Enoyl reductase (ER)" evidence="1">
    <location>
        <begin position="10"/>
        <end position="329"/>
    </location>
</feature>